<dbReference type="Gene3D" id="3.40.50.2000">
    <property type="entry name" value="Glycogen Phosphorylase B"/>
    <property type="match status" value="2"/>
</dbReference>
<dbReference type="RefSeq" id="WP_045827673.1">
    <property type="nucleotide sequence ID" value="NZ_JZRB01000002.1"/>
</dbReference>
<proteinExistence type="predicted"/>
<dbReference type="PANTHER" id="PTHR45947">
    <property type="entry name" value="SULFOQUINOVOSYL TRANSFERASE SQD2"/>
    <property type="match status" value="1"/>
</dbReference>
<protein>
    <submittedName>
        <fullName evidence="2">Glycosyl transferase</fullName>
    </submittedName>
</protein>
<dbReference type="Pfam" id="PF13692">
    <property type="entry name" value="Glyco_trans_1_4"/>
    <property type="match status" value="1"/>
</dbReference>
<name>A0A0F3L173_9GAMM</name>
<accession>A0A0F3L173</accession>
<evidence type="ECO:0000313" key="2">
    <source>
        <dbReference type="EMBL" id="KJV37136.1"/>
    </source>
</evidence>
<dbReference type="InterPro" id="IPR028098">
    <property type="entry name" value="Glyco_trans_4-like_N"/>
</dbReference>
<dbReference type="GO" id="GO:0016757">
    <property type="term" value="F:glycosyltransferase activity"/>
    <property type="evidence" value="ECO:0007669"/>
    <property type="project" value="UniProtKB-ARBA"/>
</dbReference>
<dbReference type="InterPro" id="IPR050194">
    <property type="entry name" value="Glycosyltransferase_grp1"/>
</dbReference>
<dbReference type="Pfam" id="PF13439">
    <property type="entry name" value="Glyco_transf_4"/>
    <property type="match status" value="1"/>
</dbReference>
<dbReference type="SUPFAM" id="SSF53756">
    <property type="entry name" value="UDP-Glycosyltransferase/glycogen phosphorylase"/>
    <property type="match status" value="1"/>
</dbReference>
<dbReference type="OrthoDB" id="9802525at2"/>
<dbReference type="PANTHER" id="PTHR45947:SF3">
    <property type="entry name" value="SULFOQUINOVOSYL TRANSFERASE SQD2"/>
    <property type="match status" value="1"/>
</dbReference>
<comment type="caution">
    <text evidence="2">The sequence shown here is derived from an EMBL/GenBank/DDBJ whole genome shotgun (WGS) entry which is preliminary data.</text>
</comment>
<sequence>MRVGIVTETYAPDVNGVALTVQSLARGLVRRGHAVDLIRPTHPGTPPLADAGMDVLAVEGASVPRYAGLRFGLPARFRIERRWRAERPDAIYVATEGPLGWSAVSAARRLGIPVATGFHTRFDFYVGHYGFGAFTPVVRRYLARFHRRAQTTLVPTGQLAGELNDLGVHDVRVLRRAVDTVRFHPERRDDALRASWGAGPDTPVMLCVGRVAPEKNLHVVINAWEALRRRVPDARCIIVGDGPDRATLEAAHPGVMFAGTRRGDDLAAFYASADLFVFPSLTETFGNVVLEAMASGVPVVAYAEAAAREYIRNGQNGIRVAPGNEGGLIERAATLGADPTVRAAMGRSARASVASLSPESVVCEFESIMQSLAGENLHERSTAVAA</sequence>
<evidence type="ECO:0000259" key="1">
    <source>
        <dbReference type="Pfam" id="PF13439"/>
    </source>
</evidence>
<dbReference type="PATRIC" id="fig|345309.4.peg.1250"/>
<dbReference type="CDD" id="cd03814">
    <property type="entry name" value="GT4-like"/>
    <property type="match status" value="1"/>
</dbReference>
<dbReference type="AlphaFoldDB" id="A0A0F3L173"/>
<dbReference type="Proteomes" id="UP000033651">
    <property type="component" value="Unassembled WGS sequence"/>
</dbReference>
<feature type="domain" description="Glycosyltransferase subfamily 4-like N-terminal" evidence="1">
    <location>
        <begin position="14"/>
        <end position="181"/>
    </location>
</feature>
<evidence type="ECO:0000313" key="3">
    <source>
        <dbReference type="Proteomes" id="UP000033651"/>
    </source>
</evidence>
<keyword evidence="2" id="KW-0808">Transferase</keyword>
<reference evidence="2 3" key="1">
    <citation type="submission" date="2015-03" db="EMBL/GenBank/DDBJ databases">
        <title>Draft genome sequence of Luteibacter yeojuensis strain SU11.</title>
        <authorList>
            <person name="Sulaiman J."/>
            <person name="Priya K."/>
            <person name="Chan K.-G."/>
        </authorList>
    </citation>
    <scope>NUCLEOTIDE SEQUENCE [LARGE SCALE GENOMIC DNA]</scope>
    <source>
        <strain evidence="2 3">SU11</strain>
    </source>
</reference>
<organism evidence="2 3">
    <name type="scientific">Luteibacter yeojuensis</name>
    <dbReference type="NCBI Taxonomy" id="345309"/>
    <lineage>
        <taxon>Bacteria</taxon>
        <taxon>Pseudomonadati</taxon>
        <taxon>Pseudomonadota</taxon>
        <taxon>Gammaproteobacteria</taxon>
        <taxon>Lysobacterales</taxon>
        <taxon>Rhodanobacteraceae</taxon>
        <taxon>Luteibacter</taxon>
    </lineage>
</organism>
<gene>
    <name evidence="2" type="ORF">VI08_00990</name>
</gene>
<dbReference type="EMBL" id="JZRB01000002">
    <property type="protein sequence ID" value="KJV37136.1"/>
    <property type="molecule type" value="Genomic_DNA"/>
</dbReference>
<keyword evidence="3" id="KW-1185">Reference proteome</keyword>